<keyword evidence="3" id="KW-0645">Protease</keyword>
<evidence type="ECO:0000256" key="7">
    <source>
        <dbReference type="SAM" id="MobiDB-lite"/>
    </source>
</evidence>
<feature type="region of interest" description="Disordered" evidence="7">
    <location>
        <begin position="2780"/>
        <end position="2812"/>
    </location>
</feature>
<name>A0A8H4IUG4_9PEZI</name>
<evidence type="ECO:0000256" key="1">
    <source>
        <dbReference type="ARBA" id="ARBA00000707"/>
    </source>
</evidence>
<feature type="compositionally biased region" description="Basic and acidic residues" evidence="7">
    <location>
        <begin position="2786"/>
        <end position="2798"/>
    </location>
</feature>
<dbReference type="InterPro" id="IPR046541">
    <property type="entry name" value="DUF6606"/>
</dbReference>
<dbReference type="Pfam" id="PF12359">
    <property type="entry name" value="DUF3645"/>
    <property type="match status" value="1"/>
</dbReference>
<dbReference type="InterPro" id="IPR022105">
    <property type="entry name" value="DUF3645"/>
</dbReference>
<protein>
    <recommendedName>
        <fullName evidence="2">ubiquitinyl hydrolase 1</fullName>
        <ecNumber evidence="2">3.4.19.12</ecNumber>
    </recommendedName>
</protein>
<dbReference type="OrthoDB" id="3182339at2759"/>
<organism evidence="11 12">
    <name type="scientific">Botryosphaeria dothidea</name>
    <dbReference type="NCBI Taxonomy" id="55169"/>
    <lineage>
        <taxon>Eukaryota</taxon>
        <taxon>Fungi</taxon>
        <taxon>Dikarya</taxon>
        <taxon>Ascomycota</taxon>
        <taxon>Pezizomycotina</taxon>
        <taxon>Dothideomycetes</taxon>
        <taxon>Dothideomycetes incertae sedis</taxon>
        <taxon>Botryosphaeriales</taxon>
        <taxon>Botryosphaeriaceae</taxon>
        <taxon>Botryosphaeria</taxon>
    </lineage>
</organism>
<evidence type="ECO:0000259" key="9">
    <source>
        <dbReference type="Pfam" id="PF12359"/>
    </source>
</evidence>
<dbReference type="InterPro" id="IPR051346">
    <property type="entry name" value="OTU_Deubiquitinase"/>
</dbReference>
<dbReference type="EC" id="3.4.19.12" evidence="2"/>
<accession>A0A8H4IUG4</accession>
<evidence type="ECO:0000313" key="11">
    <source>
        <dbReference type="EMBL" id="KAF4307411.1"/>
    </source>
</evidence>
<feature type="domain" description="DUF3645" evidence="9">
    <location>
        <begin position="2311"/>
        <end position="2339"/>
    </location>
</feature>
<keyword evidence="12" id="KW-1185">Reference proteome</keyword>
<reference evidence="11" key="1">
    <citation type="submission" date="2020-04" db="EMBL/GenBank/DDBJ databases">
        <title>Genome Assembly and Annotation of Botryosphaeria dothidea sdau 11-99, a Latent Pathogen of Apple Fruit Ring Rot in China.</title>
        <authorList>
            <person name="Yu C."/>
            <person name="Diao Y."/>
            <person name="Lu Q."/>
            <person name="Zhao J."/>
            <person name="Cui S."/>
            <person name="Peng C."/>
            <person name="He B."/>
            <person name="Liu H."/>
        </authorList>
    </citation>
    <scope>NUCLEOTIDE SEQUENCE [LARGE SCALE GENOMIC DNA]</scope>
    <source>
        <strain evidence="11">Sdau11-99</strain>
    </source>
</reference>
<evidence type="ECO:0000256" key="2">
    <source>
        <dbReference type="ARBA" id="ARBA00012759"/>
    </source>
</evidence>
<proteinExistence type="predicted"/>
<dbReference type="Pfam" id="PF20255">
    <property type="entry name" value="DUF6606"/>
    <property type="match status" value="1"/>
</dbReference>
<evidence type="ECO:0000256" key="6">
    <source>
        <dbReference type="ARBA" id="ARBA00022807"/>
    </source>
</evidence>
<dbReference type="PANTHER" id="PTHR13367:SF33">
    <property type="entry name" value="P-LOOP CONTAINING NUCLEOSIDE TRIPHOSPHATE HYDROLASE PROTEIN"/>
    <property type="match status" value="1"/>
</dbReference>
<feature type="domain" description="DUF3638" evidence="8">
    <location>
        <begin position="1969"/>
        <end position="2190"/>
    </location>
</feature>
<dbReference type="Proteomes" id="UP000572817">
    <property type="component" value="Unassembled WGS sequence"/>
</dbReference>
<sequence>MAVDHGALDFVINHVVFPPQTPQQEDVDILNGEKSILHLALEVAEFFEVRVDGGAKAAWSSVLLMLENCEKVLGGTEMLEDVLSNLRVGEATFIHIREQNAGLLLRRTPDDRVIVDGFEASAQDKAVMQTSGRMVRAFPGRSVVFSRQLQDRRFTTDLADWIHKLSQEQVPMDMPKTRKAGNSLTEQRDTAHPGLVTEGLMSILAAFGDNHDTPRIKKNVRDEVNWNDTMLPWRRSPFWLVLRVSMQLLLDSMLPADEARRQYKNFVAFVIAKICSMGVQHEVSNDIQMIINIKAARRLSKLGHRCLAFVENAIYRAVNESRAVLEKSWSEVQQSDKRFIERLPTRATSADTVLPLSSSSGYLRKVLREDLYQSKKETFSPSPGIALEFDMDGLPRPSSEIYLLVDLENWILYSLDSWRKARSPSDGDCSALRTLMRRYVELAKPRYGANARAYSIMLLVVLEMFRVLDIICLIRYPLLAEYLPEIPLHLTEPLLLPQLYQMEKLRRIETHIQDRLARADPRNLHILEDPQATSFCIKYYDQSQEHQSLRAQIERTASEDRESKKRELEEKSTHYEHLMEKARHASHEWGKDHRGFDIHLSSCHKCHLESSARSMIILVNEWPLPRDEIQAKATVFELRIPEGFAAWRDAIWLILHDLGRRRPETGTQVHQPLLSYGRLDPYSTLHGQRLSLASVMKLFSQSHYSTKRFPTIVEEVCVNNGLSYLLFDTNSLGSSTIWIKDQKQIPSFAEHCKTPLPDGPYANLQDFVDTTTQTPNCCIARQEECSSGISQHEYLAFASLRAGERLQWMSILRELASNDLSFNAEAVYCLIQQAALQAGTPNPETALRESHIIFQNASFCTRLLELLNERLDEVKANWKEQTRVATLALLGVRLLSLTSHPQLADSTRVFLRRIRIVACGWCRELVTKLPDCTSDKSSGKVKIEILRSAIICRMTYDVDQEHVSSMLQDEEDVAYLIETAVYRNNFAPVRLEDVSEGLRRSLLVDDRFSRNVENCLRDLILGSDGGMNRAVSQVSGIADFIGNWNCVHDGPERQWLSNVTKPKPGQSSQTLHYNILTGELLVDGRPLGRLPKEYTEKSIYRTVFGPRILSVTTSSVPLMQYKSVKPIEGYQVHLGLVEDELVIKAISENHCLRVIPPEIWDSDLPNQLKENFVHWMDTKNSSIEFRPYKEPWGNPKKKSVLKFSAEGKSAMNLGNSRLIDASSHIGKAITSAIGTIETMHNIIIAARDDDTIEAELPRLGIKFAINENGLLESRELAAVVEQGQEIGCLIGLQNKLILRKATPCPNISEKSVLVPYGEVLITAHKNHRLVNVGNADEKRVRFLHLWCDEKLAKLRGPPEMTATIYRAYLHAITSSVLPDPFTRRTGVQEALEILEGQSLRSSCLPSDDALHLLNQISSLTPQRSFYPSHLKVMQCVEWNSNLCQFIQNEEFYKLAKDIVSHANRFARLSGNSSEMRFKDRESPELVERAALRGKAMLNLHLGSQKPSGDNVYSSRDKDANSDRALRVHEVASLIRRWPSKMDVVRDLPSRVRQWSEIKGYHDGRSLLSRSCTATAELPLGENWGALYDLCRSLQKDVDSYKLMFLFGNIAYEQSGSTEILHTLLGIAFSGHFKELVPEHASYNLGLGDSPREWEIRDLARTSCDPFEPNRWSGMYVSEKQAKYEAKLRVQLDTVVEKAIGQWPSDRPSLPGGLDLLNIHKHSEDFACLFAGWNKNRKFLEHIREVQDRLNLINGPGSNVQRPSIVAAAEIQVVTEEIRTSPNLMELLCDKAAPEIPSTPSGIKVDISEAPTQLIPANGELCPIVDSMCSGPRKEYGQDIESSLRAIQQEKATVLPTSISVDESKLQHHHHSLSKSLDQLVDILSKTLHPKSRISEVLERAGIWPRVTGPSLLSRLSTRKFQQLSPGWKQALTCLGETISLLQRSERLLIAFARQDVAAFYKEFGEPGRQGWTAIQYPDWLLIEIEGNFTIRHVQALVAQKMMSPDSGTNSVLQLNMGEGKSSVIIPMITAALANGNQIARLIVLKPLLNQTQTLLGQRLGELVDRRIYHVPFSRQTRLGSSGIEELIELYKECMKEGGIFVALPEHILSFRLMCREILHKADEEAKSMMATECWLQEHCRDILDESDEILSTLFQLVYTAGFQEMLDAQPGRWLITQSILGIFAEQARKLGLEDKQLLEVDYRGRSYPFITFLDPEAAGKRLLDLMVEQIGLGSLIGISFDHCSEGTRKLALKFIRDRQISHVEFSRIEAEFRGGPFWNKLHLLRGLIAFNILLFVFQQKRWMVNYGLALDRCLMAVPYRAKGVPSLRAEFGHPDVAITATCLSYYYGGLTPEQLRQSFDLLVRESDPPGEYVRWVADCPNLDRRLRTLNGVNLDDDELWASTLYPQLKFSKAAADFFMSRVVFPHDGKTFPQKLSASAWDLPSHSPQQITTGFSGTNDNKFLLPLSIKQHDLPQLHGTNAKVLNLLLKAENRMYMEAKDNGGKRLSVQDHLKLIAGQDPPIQVLIDVGAQVLESRNQDVVEEWLRLCPSAEGAVFFNDADEAMVVDREGSVEKLKSSAFNNHLENCLVYLDEVHTRGIDLALPSYARAAVTLGPRLTKDRLVQACMRMRKLGCHQSLMFFAPPDVHRGILETSPRKSQQLDSSNVVRWCLEQTGLAIDSLKPLWLAQGLEFRHRHRLISELLGGGVVKAFEDPHRVQRFHSEVQEPEGQTLVEMYGAAADTKALRPCLTDETAQEDPTVQQLLSIWNTFTPTSSGDYVMQEEQEREISHEVEQERQVQKPPPAKPRQHNLDPDLMTFVKTGALPECRKPELRGALNSLESTSAYQHLDADLSSADARLLVTGDFAQTVELAGNFRSDEFLRPVKWILSSNADGRLIIISPYEAHHLLPEIKRSQHVRLHVYSARTSRAMRSFSELKFFTVSGPGREFVPRTLDIVQLELFAASMFFQNYQSYKTACDFLGLLTTPPLGYPEIRIQSDGFVGEVVREQLNWPVSCPFRKSPLEFLGELIGTRRKGQAYFQTHLGHLVEGRRLTEESFGTI</sequence>
<dbReference type="PANTHER" id="PTHR13367">
    <property type="entry name" value="UBIQUITIN THIOESTERASE"/>
    <property type="match status" value="1"/>
</dbReference>
<keyword evidence="5" id="KW-0378">Hydrolase</keyword>
<evidence type="ECO:0000259" key="8">
    <source>
        <dbReference type="Pfam" id="PF12340"/>
    </source>
</evidence>
<comment type="catalytic activity">
    <reaction evidence="1">
        <text>Thiol-dependent hydrolysis of ester, thioester, amide, peptide and isopeptide bonds formed by the C-terminal Gly of ubiquitin (a 76-residue protein attached to proteins as an intracellular targeting signal).</text>
        <dbReference type="EC" id="3.4.19.12"/>
    </reaction>
</comment>
<dbReference type="Pfam" id="PF12340">
    <property type="entry name" value="DUF3638"/>
    <property type="match status" value="1"/>
</dbReference>
<dbReference type="InterPro" id="IPR022099">
    <property type="entry name" value="DUF3638"/>
</dbReference>
<feature type="domain" description="DUF6606" evidence="10">
    <location>
        <begin position="11"/>
        <end position="275"/>
    </location>
</feature>
<keyword evidence="6" id="KW-0788">Thiol protease</keyword>
<keyword evidence="4" id="KW-0833">Ubl conjugation pathway</keyword>
<evidence type="ECO:0000256" key="3">
    <source>
        <dbReference type="ARBA" id="ARBA00022670"/>
    </source>
</evidence>
<comment type="caution">
    <text evidence="11">The sequence shown here is derived from an EMBL/GenBank/DDBJ whole genome shotgun (WGS) entry which is preliminary data.</text>
</comment>
<dbReference type="GO" id="GO:0006508">
    <property type="term" value="P:proteolysis"/>
    <property type="evidence" value="ECO:0007669"/>
    <property type="project" value="UniProtKB-KW"/>
</dbReference>
<evidence type="ECO:0000256" key="5">
    <source>
        <dbReference type="ARBA" id="ARBA00022801"/>
    </source>
</evidence>
<dbReference type="EMBL" id="WWBZ02000022">
    <property type="protein sequence ID" value="KAF4307411.1"/>
    <property type="molecule type" value="Genomic_DNA"/>
</dbReference>
<evidence type="ECO:0000256" key="4">
    <source>
        <dbReference type="ARBA" id="ARBA00022786"/>
    </source>
</evidence>
<dbReference type="GO" id="GO:0004843">
    <property type="term" value="F:cysteine-type deubiquitinase activity"/>
    <property type="evidence" value="ECO:0007669"/>
    <property type="project" value="UniProtKB-EC"/>
</dbReference>
<gene>
    <name evidence="11" type="ORF">GTA08_BOTSDO04187</name>
</gene>
<evidence type="ECO:0000259" key="10">
    <source>
        <dbReference type="Pfam" id="PF20255"/>
    </source>
</evidence>
<evidence type="ECO:0000313" key="12">
    <source>
        <dbReference type="Proteomes" id="UP000572817"/>
    </source>
</evidence>